<sequence>MIVSMSDPSTDKSCREDGPLLLALLMGNNNKNTNAAAQPAPTGDQSSVIGEEGPLLFALTLGQNNNNPATNNAISNSIPDTLDPRNFGLELNPTRSNDEEAMHNHPLSNSDDDGPLLFSLILINQNKNAAAADVTPVSDTLDRKEFALELKAVGNEDEGISIASSSANDNSDDGPLLFGLLLNNQNNNNGTDPSQNNAQPCSDTLDPTNIALELKSLVEDDNMNIDNLSVNDDRDGSLLFALLLNNQNNNNNPNAPGACNNDNPKADTLDPTNIALESEPPVGTDVLNIDELPIGRSNE</sequence>
<dbReference type="AlphaFoldDB" id="A0A9X0ABX5"/>
<name>A0A9X0ABX5_9HELO</name>
<dbReference type="EMBL" id="JAPEIS010000014">
    <property type="protein sequence ID" value="KAJ8060005.1"/>
    <property type="molecule type" value="Genomic_DNA"/>
</dbReference>
<comment type="caution">
    <text evidence="2">The sequence shown here is derived from an EMBL/GenBank/DDBJ whole genome shotgun (WGS) entry which is preliminary data.</text>
</comment>
<organism evidence="2 3">
    <name type="scientific">Sclerotinia nivalis</name>
    <dbReference type="NCBI Taxonomy" id="352851"/>
    <lineage>
        <taxon>Eukaryota</taxon>
        <taxon>Fungi</taxon>
        <taxon>Dikarya</taxon>
        <taxon>Ascomycota</taxon>
        <taxon>Pezizomycotina</taxon>
        <taxon>Leotiomycetes</taxon>
        <taxon>Helotiales</taxon>
        <taxon>Sclerotiniaceae</taxon>
        <taxon>Sclerotinia</taxon>
    </lineage>
</organism>
<reference evidence="2" key="1">
    <citation type="submission" date="2022-11" db="EMBL/GenBank/DDBJ databases">
        <title>Genome Resource of Sclerotinia nivalis Strain SnTB1, a Plant Pathogen Isolated from American Ginseng.</title>
        <authorList>
            <person name="Fan S."/>
        </authorList>
    </citation>
    <scope>NUCLEOTIDE SEQUENCE</scope>
    <source>
        <strain evidence="2">SnTB1</strain>
    </source>
</reference>
<dbReference type="Proteomes" id="UP001152300">
    <property type="component" value="Unassembled WGS sequence"/>
</dbReference>
<evidence type="ECO:0000313" key="2">
    <source>
        <dbReference type="EMBL" id="KAJ8060005.1"/>
    </source>
</evidence>
<gene>
    <name evidence="2" type="ORF">OCU04_011617</name>
</gene>
<dbReference type="OrthoDB" id="10445557at2759"/>
<proteinExistence type="predicted"/>
<accession>A0A9X0ABX5</accession>
<evidence type="ECO:0000256" key="1">
    <source>
        <dbReference type="SAM" id="MobiDB-lite"/>
    </source>
</evidence>
<feature type="region of interest" description="Disordered" evidence="1">
    <location>
        <begin position="183"/>
        <end position="206"/>
    </location>
</feature>
<protein>
    <submittedName>
        <fullName evidence="2">Uncharacterized protein</fullName>
    </submittedName>
</protein>
<evidence type="ECO:0000313" key="3">
    <source>
        <dbReference type="Proteomes" id="UP001152300"/>
    </source>
</evidence>
<keyword evidence="3" id="KW-1185">Reference proteome</keyword>
<feature type="compositionally biased region" description="Low complexity" evidence="1">
    <location>
        <begin position="183"/>
        <end position="197"/>
    </location>
</feature>